<evidence type="ECO:0000313" key="1">
    <source>
        <dbReference type="EMBL" id="KAF0723055.1"/>
    </source>
</evidence>
<dbReference type="EMBL" id="VJMJ01000317">
    <property type="protein sequence ID" value="KAF0723055.1"/>
    <property type="molecule type" value="Genomic_DNA"/>
</dbReference>
<proteinExistence type="predicted"/>
<organism evidence="1 2">
    <name type="scientific">Aphanomyces euteiches</name>
    <dbReference type="NCBI Taxonomy" id="100861"/>
    <lineage>
        <taxon>Eukaryota</taxon>
        <taxon>Sar</taxon>
        <taxon>Stramenopiles</taxon>
        <taxon>Oomycota</taxon>
        <taxon>Saprolegniomycetes</taxon>
        <taxon>Saprolegniales</taxon>
        <taxon>Verrucalvaceae</taxon>
        <taxon>Aphanomyces</taxon>
    </lineage>
</organism>
<evidence type="ECO:0000313" key="2">
    <source>
        <dbReference type="Proteomes" id="UP000481153"/>
    </source>
</evidence>
<accession>A0A6G0W950</accession>
<dbReference type="VEuPathDB" id="FungiDB:AeMF1_018636"/>
<reference evidence="1 2" key="1">
    <citation type="submission" date="2019-07" db="EMBL/GenBank/DDBJ databases">
        <title>Genomics analysis of Aphanomyces spp. identifies a new class of oomycete effector associated with host adaptation.</title>
        <authorList>
            <person name="Gaulin E."/>
        </authorList>
    </citation>
    <scope>NUCLEOTIDE SEQUENCE [LARGE SCALE GENOMIC DNA]</scope>
    <source>
        <strain evidence="1 2">ATCC 201684</strain>
    </source>
</reference>
<protein>
    <submittedName>
        <fullName evidence="1">Uncharacterized protein</fullName>
    </submittedName>
</protein>
<dbReference type="Proteomes" id="UP000481153">
    <property type="component" value="Unassembled WGS sequence"/>
</dbReference>
<dbReference type="AlphaFoldDB" id="A0A6G0W950"/>
<sequence>MNDGLIVFPSVGFPSLLSSGTFSVKVTPSVEGGVPFSILIESNRSHTTWARNVSTFQDFAAQTFELDDKDVFDALLTSLQERQTSAFRGRSTVDLIAPPPLLGSLVLLLAMQLEGTKTAGFSIDLETVVPLENKSLVKQIDVLRLQGLSGTKNIVVALSPTQDVAPRTFVAWRAAQMSPEDVTLSNDAIEIVFLSRGGYLIEVRGHVVMESTSVELLVNKMDVATSKSYGKFLHLTHLVVIRASTLVVLRNRGSHTLSKSTTLTIERL</sequence>
<keyword evidence="2" id="KW-1185">Reference proteome</keyword>
<name>A0A6G0W950_9STRA</name>
<comment type="caution">
    <text evidence="1">The sequence shown here is derived from an EMBL/GenBank/DDBJ whole genome shotgun (WGS) entry which is preliminary data.</text>
</comment>
<gene>
    <name evidence="1" type="ORF">Ae201684_017926</name>
</gene>